<dbReference type="Proteomes" id="UP000012062">
    <property type="component" value="Unassembled WGS sequence"/>
</dbReference>
<comment type="caution">
    <text evidence="1">The sequence shown here is derived from an EMBL/GenBank/DDBJ whole genome shotgun (WGS) entry which is preliminary data.</text>
</comment>
<evidence type="ECO:0000313" key="2">
    <source>
        <dbReference type="Proteomes" id="UP000012062"/>
    </source>
</evidence>
<name>M5EN62_9HYPH</name>
<evidence type="ECO:0000313" key="1">
    <source>
        <dbReference type="EMBL" id="CCV06189.1"/>
    </source>
</evidence>
<sequence>MPTTSTLKHKPRVFLSGAVRSNRDDTGLQVSEGRLLVQDVTPPTFCRKAVTESGFLGVANVAIPPCHPFHLPLISL</sequence>
<gene>
    <name evidence="1" type="ORF">MESS2_290005</name>
</gene>
<organism evidence="1 2">
    <name type="scientific">Mesorhizobium metallidurans STM 2683</name>
    <dbReference type="NCBI Taxonomy" id="1297569"/>
    <lineage>
        <taxon>Bacteria</taxon>
        <taxon>Pseudomonadati</taxon>
        <taxon>Pseudomonadota</taxon>
        <taxon>Alphaproteobacteria</taxon>
        <taxon>Hyphomicrobiales</taxon>
        <taxon>Phyllobacteriaceae</taxon>
        <taxon>Mesorhizobium</taxon>
    </lineage>
</organism>
<proteinExistence type="predicted"/>
<keyword evidence="2" id="KW-1185">Reference proteome</keyword>
<dbReference type="EMBL" id="CAUM01000094">
    <property type="protein sequence ID" value="CCV06189.1"/>
    <property type="molecule type" value="Genomic_DNA"/>
</dbReference>
<dbReference type="STRING" id="1297569.MESS2_290005"/>
<protein>
    <submittedName>
        <fullName evidence="1">Uncharacterized protein</fullName>
    </submittedName>
</protein>
<reference evidence="1 2" key="1">
    <citation type="submission" date="2013-02" db="EMBL/GenBank/DDBJ databases">
        <authorList>
            <person name="Genoscope - CEA"/>
        </authorList>
    </citation>
    <scope>NUCLEOTIDE SEQUENCE [LARGE SCALE GENOMIC DNA]</scope>
    <source>
        <strain evidence="1 2">STM 2683</strain>
    </source>
</reference>
<accession>M5EN62</accession>
<dbReference type="AlphaFoldDB" id="M5EN62"/>